<gene>
    <name evidence="1" type="ORF">V1517DRAFT_317884</name>
</gene>
<protein>
    <submittedName>
        <fullName evidence="1">Uncharacterized protein</fullName>
    </submittedName>
</protein>
<accession>A0ACC3TT10</accession>
<comment type="caution">
    <text evidence="1">The sequence shown here is derived from an EMBL/GenBank/DDBJ whole genome shotgun (WGS) entry which is preliminary data.</text>
</comment>
<evidence type="ECO:0000313" key="2">
    <source>
        <dbReference type="Proteomes" id="UP001489719"/>
    </source>
</evidence>
<sequence>MSSGTPPDATQRSHSRLPISTANKTRIRPVCDSNILSSSRASSFAEPLNSQRKDRQGEARILTGPSTTLNARLESVRSRSHRRSVSLSDAFTSLERSSPIPSYSHSQAARWPTIPIRSGSSMSQRGSRMGQETPQVLTPCSENRIGGAALDQRISRGPITRSKTINEKNSSEASGIFRRYGTPSSTIDLQSSPLRSQSSQFKRPIQHATKSTGSSNLACTARMPVRPLSMVETPSTFGSTLKKPAKLPSQLRTHSNVTRPISSMSITSASPTTVKRRTASSATTIATVMSPQTNRGAIIRQIDALKYDEGSVQTIKAKRFVSGATSSRSRVDQTPSRVERPFAATVGASPPRKFTRSIAASGRVTENLTVGSKETVSPVQSFPKSRITSEQVKSPSSHSALETSSTPARWVPRAKARLLSQKERRQTQSQQGPTAAGTTMMCDIRDSSHKAIDSFDVKGDNGPSKEILKRIQKALSNGKLELSYLELSSIPDEVYQFFEKGQENCVTHVNHKDTTLLNSFTATDNSIEKLDARFSDMFSHLVSIDLRHNGLRKMPPSMSRLHSLKVLNLSANKLTNDALPVLFTISSLVDLDVQSNRLDGQLPSSLCNLSSLEALNVSDNEFSSIAPTAFRGLCDLKRLNIKSNKLRTFPFSTIENVPIVEIDLSYNKISGSLISIDRLSRFSELRVLKVNHNQIKVVSDFAIILPSLEILDLNSNMVSSLGMLLLCTPSLAQLHLARNMIPDLPDGIIELPNLKVLDISYNLFLNLDSRLGLIDSLESLRWDGNRVGERSLAAMDTKDVKKRLRARYEKEILANDRQDEHGISDDLLEITVQKRLTRSQLKFKALDLSGREYSIFPDRLMEQYMPGKYSRYGSDAFTDLHLQRNKFSTIPNAIMSFAFADTLQRIDISHNNLGDEAFMSPVSLGSLLELNLSCNSINSLIMFVANFQLRSLQKLDMSFNKIHDVPLNLVKAFSTLEELNLHENKISEIDADAFNGLEKIDLSNNSIGYLPPELGKIKTIVELKVQGNTFKTPRWQIVQKGTDALMHWLRLRLPEDDDGPEDNEM</sequence>
<evidence type="ECO:0000313" key="1">
    <source>
        <dbReference type="EMBL" id="KAK9324358.1"/>
    </source>
</evidence>
<dbReference type="Proteomes" id="UP001489719">
    <property type="component" value="Unassembled WGS sequence"/>
</dbReference>
<proteinExistence type="predicted"/>
<reference evidence="2" key="1">
    <citation type="journal article" date="2024" name="Front. Bioeng. Biotechnol.">
        <title>Genome-scale model development and genomic sequencing of the oleaginous clade Lipomyces.</title>
        <authorList>
            <person name="Czajka J.J."/>
            <person name="Han Y."/>
            <person name="Kim J."/>
            <person name="Mondo S.J."/>
            <person name="Hofstad B.A."/>
            <person name="Robles A."/>
            <person name="Haridas S."/>
            <person name="Riley R."/>
            <person name="LaButti K."/>
            <person name="Pangilinan J."/>
            <person name="Andreopoulos W."/>
            <person name="Lipzen A."/>
            <person name="Yan J."/>
            <person name="Wang M."/>
            <person name="Ng V."/>
            <person name="Grigoriev I.V."/>
            <person name="Spatafora J.W."/>
            <person name="Magnuson J.K."/>
            <person name="Baker S.E."/>
            <person name="Pomraning K.R."/>
        </authorList>
    </citation>
    <scope>NUCLEOTIDE SEQUENCE [LARGE SCALE GENOMIC DNA]</scope>
    <source>
        <strain evidence="2">CBS 10300</strain>
    </source>
</reference>
<keyword evidence="2" id="KW-1185">Reference proteome</keyword>
<name>A0ACC3TT10_9ASCO</name>
<organism evidence="1 2">
    <name type="scientific">Lipomyces orientalis</name>
    <dbReference type="NCBI Taxonomy" id="1233043"/>
    <lineage>
        <taxon>Eukaryota</taxon>
        <taxon>Fungi</taxon>
        <taxon>Dikarya</taxon>
        <taxon>Ascomycota</taxon>
        <taxon>Saccharomycotina</taxon>
        <taxon>Lipomycetes</taxon>
        <taxon>Lipomycetales</taxon>
        <taxon>Lipomycetaceae</taxon>
        <taxon>Lipomyces</taxon>
    </lineage>
</organism>
<dbReference type="EMBL" id="MU970051">
    <property type="protein sequence ID" value="KAK9324358.1"/>
    <property type="molecule type" value="Genomic_DNA"/>
</dbReference>